<comment type="similarity">
    <text evidence="9">Belongs to the methyl-accepting chemotaxis (MCP) protein family.</text>
</comment>
<keyword evidence="12" id="KW-0812">Transmembrane</keyword>
<evidence type="ECO:0000256" key="5">
    <source>
        <dbReference type="ARBA" id="ARBA00022777"/>
    </source>
</evidence>
<gene>
    <name evidence="15" type="ordered locus">BN4_20202</name>
</gene>
<feature type="domain" description="Methyl-accepting transducer" evidence="13">
    <location>
        <begin position="562"/>
        <end position="798"/>
    </location>
</feature>
<proteinExistence type="inferred from homology"/>
<dbReference type="Pfam" id="PF08448">
    <property type="entry name" value="PAS_4"/>
    <property type="match status" value="1"/>
</dbReference>
<evidence type="ECO:0000256" key="10">
    <source>
        <dbReference type="PROSITE-ProRule" id="PRU00284"/>
    </source>
</evidence>
<evidence type="ECO:0000256" key="3">
    <source>
        <dbReference type="ARBA" id="ARBA00022679"/>
    </source>
</evidence>
<protein>
    <submittedName>
        <fullName evidence="15">Putative Methyl-accepting chemotaxis sensory transducer with Pas/Pac sensor</fullName>
    </submittedName>
</protein>
<dbReference type="PATRIC" id="fig|879567.3.peg.3273"/>
<dbReference type="PROSITE" id="PS50885">
    <property type="entry name" value="HAMP"/>
    <property type="match status" value="1"/>
</dbReference>
<evidence type="ECO:0000256" key="9">
    <source>
        <dbReference type="ARBA" id="ARBA00029447"/>
    </source>
</evidence>
<dbReference type="SUPFAM" id="SSF55785">
    <property type="entry name" value="PYP-like sensor domain (PAS domain)"/>
    <property type="match status" value="1"/>
</dbReference>
<dbReference type="GO" id="GO:0000160">
    <property type="term" value="P:phosphorelay signal transduction system"/>
    <property type="evidence" value="ECO:0007669"/>
    <property type="project" value="UniProtKB-KW"/>
</dbReference>
<keyword evidence="12" id="KW-1133">Transmembrane helix</keyword>
<feature type="transmembrane region" description="Helical" evidence="12">
    <location>
        <begin position="7"/>
        <end position="26"/>
    </location>
</feature>
<dbReference type="GO" id="GO:0016020">
    <property type="term" value="C:membrane"/>
    <property type="evidence" value="ECO:0007669"/>
    <property type="project" value="UniProtKB-SubCell"/>
</dbReference>
<evidence type="ECO:0000256" key="1">
    <source>
        <dbReference type="ARBA" id="ARBA00004370"/>
    </source>
</evidence>
<sequence length="854" mass="92638">MSIKYKILLPILPMVLLVGGIGYFLLTGQFGDLRASFAQMLVGGVAQTVELNTEEASVRALEEAALFSRMPSVIQAFKLAHEGNINAESDLTVQQARDNLRHTLAPVLSGYDKTLGEKLRLHFHLPNGRSLVRMWRDKQAKRNGKWVDISDDISSFRQTVIDVNRDGKPRRGIEPGRGGFAIRGLAPVIDATGHQLGSVEVLKSYEDVFKSLQKDENQFFSLYMDASLLSTTTKLQNPKQYPVIENAFVRVAGKENLTVSNAITLGNLRRGVKERFVTVSGDYALAYLPVSDYQGHPIGVIALAQDISLQNSILDGATMLVLGIFLFSVLIPILSVLGVLPFAVFKPLNRICLFAEDVAKGNLTRDMESHSQDELGCIRQSVSQIPARLSDLISDCEAISAKVRKGNLTARGDESKYEGAYAQLIRSMNTLAETFTATFDTFPFPIFTIDTQYNLLYANRTTSQYAGTDTVLVGHKCHEVFNTDICRTTNCICSKAMHEVQSESSAMRANLQTGTKDIKGYAIPLQGDKGEIAGALEVVVDETEILESQRTMLHVAGEARRLSQRMASASGQLSVRVEESRQGADEQNARATETATAMEEMNITVLEVARNASQAAHNAELARSQAHEGHSIVDKVVSSVNEVRLLASGLKTNMSDLGLQAEGIGRIITVITDIADQTNLLALNAAIEAARAGDAGRGFAVVADEVRKLAEKTMVATTEVGNAIKAIQAVTQQNIAETDKAATVVETCSSLAETAGQSLAEIVTLSQNSSEQVQEIAMAAKEQSSTSEQITQATEDMHQISQNTSEAMTQSAQACTELSRVAMELNELIASLNPETENEEPSFAGVSKTPTVIE</sequence>
<dbReference type="InterPro" id="IPR004089">
    <property type="entry name" value="MCPsignal_dom"/>
</dbReference>
<dbReference type="PANTHER" id="PTHR32089">
    <property type="entry name" value="METHYL-ACCEPTING CHEMOTAXIS PROTEIN MCPB"/>
    <property type="match status" value="1"/>
</dbReference>
<evidence type="ECO:0000259" key="13">
    <source>
        <dbReference type="PROSITE" id="PS50111"/>
    </source>
</evidence>
<feature type="domain" description="HAMP" evidence="14">
    <location>
        <begin position="342"/>
        <end position="394"/>
    </location>
</feature>
<reference evidence="15 16" key="1">
    <citation type="journal article" date="2013" name="PLoS ONE">
        <title>The first genomic and proteomic characterization of a deep-sea sulfate reducer: insights into the piezophilic lifestyle of Desulfovibrio piezophilus.</title>
        <authorList>
            <person name="Pradel N."/>
            <person name="Ji B."/>
            <person name="Gimenez G."/>
            <person name="Talla E."/>
            <person name="Lenoble P."/>
            <person name="Garel M."/>
            <person name="Tamburini C."/>
            <person name="Fourquet P."/>
            <person name="Lebrun R."/>
            <person name="Bertin P."/>
            <person name="Denis Y."/>
            <person name="Pophillat M."/>
            <person name="Barbe V."/>
            <person name="Ollivier B."/>
            <person name="Dolla A."/>
        </authorList>
    </citation>
    <scope>NUCLEOTIDE SEQUENCE [LARGE SCALE GENOMIC DNA]</scope>
    <source>
        <strain evidence="16">DSM 10523 / SB164P1</strain>
    </source>
</reference>
<dbReference type="InterPro" id="IPR035965">
    <property type="entry name" value="PAS-like_dom_sf"/>
</dbReference>
<dbReference type="SUPFAM" id="SSF103190">
    <property type="entry name" value="Sensory domain-like"/>
    <property type="match status" value="1"/>
</dbReference>
<keyword evidence="16" id="KW-1185">Reference proteome</keyword>
<dbReference type="Pfam" id="PF00015">
    <property type="entry name" value="MCPsignal"/>
    <property type="match status" value="1"/>
</dbReference>
<dbReference type="Pfam" id="PF14827">
    <property type="entry name" value="dCache_3"/>
    <property type="match status" value="1"/>
</dbReference>
<dbReference type="Gene3D" id="3.30.450.20">
    <property type="entry name" value="PAS domain"/>
    <property type="match status" value="1"/>
</dbReference>
<dbReference type="InterPro" id="IPR029151">
    <property type="entry name" value="Sensor-like_sf"/>
</dbReference>
<comment type="subcellular location">
    <subcellularLocation>
        <location evidence="1">Membrane</location>
    </subcellularLocation>
</comment>
<dbReference type="PROSITE" id="PS50111">
    <property type="entry name" value="CHEMOTAXIS_TRANSDUC_2"/>
    <property type="match status" value="1"/>
</dbReference>
<keyword evidence="2" id="KW-0597">Phosphoprotein</keyword>
<dbReference type="eggNOG" id="COG0840">
    <property type="taxonomic scope" value="Bacteria"/>
</dbReference>
<dbReference type="PANTHER" id="PTHR32089:SF112">
    <property type="entry name" value="LYSOZYME-LIKE PROTEIN-RELATED"/>
    <property type="match status" value="1"/>
</dbReference>
<evidence type="ECO:0000256" key="2">
    <source>
        <dbReference type="ARBA" id="ARBA00022553"/>
    </source>
</evidence>
<dbReference type="KEGG" id="dpi:BN4_20202"/>
<dbReference type="BioCyc" id="DPIE1322246:BN4_RS15230-MONOMER"/>
<evidence type="ECO:0000313" key="16">
    <source>
        <dbReference type="Proteomes" id="UP000011724"/>
    </source>
</evidence>
<evidence type="ECO:0000256" key="6">
    <source>
        <dbReference type="ARBA" id="ARBA00022840"/>
    </source>
</evidence>
<evidence type="ECO:0000313" key="15">
    <source>
        <dbReference type="EMBL" id="CCH50264.1"/>
    </source>
</evidence>
<dbReference type="OrthoDB" id="9816383at2"/>
<dbReference type="AlphaFoldDB" id="M1WSL5"/>
<dbReference type="InterPro" id="IPR003660">
    <property type="entry name" value="HAMP_dom"/>
</dbReference>
<reference evidence="16" key="2">
    <citation type="journal article" date="2013" name="Stand. Genomic Sci.">
        <title>Complete genome sequence of Desulfocapsa sulfexigens, a marine deltaproteobacterium specialized in disproportionating inorganic sulfur compounds.</title>
        <authorList>
            <person name="Finster K.W."/>
            <person name="Kjeldsen K.U."/>
            <person name="Kube M."/>
            <person name="Reinhardt R."/>
            <person name="Mussmann M."/>
            <person name="Amann R."/>
            <person name="Schreiber L."/>
        </authorList>
    </citation>
    <scope>NUCLEOTIDE SEQUENCE [LARGE SCALE GENOMIC DNA]</scope>
    <source>
        <strain evidence="16">DSM 10523 / SB164P1</strain>
    </source>
</reference>
<dbReference type="STRING" id="1322246.BN4_20202"/>
<dbReference type="GO" id="GO:0016301">
    <property type="term" value="F:kinase activity"/>
    <property type="evidence" value="ECO:0007669"/>
    <property type="project" value="UniProtKB-KW"/>
</dbReference>
<dbReference type="Gene3D" id="6.10.340.10">
    <property type="match status" value="1"/>
</dbReference>
<evidence type="ECO:0000259" key="14">
    <source>
        <dbReference type="PROSITE" id="PS50885"/>
    </source>
</evidence>
<dbReference type="InterPro" id="IPR029150">
    <property type="entry name" value="dCache_3"/>
</dbReference>
<dbReference type="GO" id="GO:0006935">
    <property type="term" value="P:chemotaxis"/>
    <property type="evidence" value="ECO:0007669"/>
    <property type="project" value="UniProtKB-ARBA"/>
</dbReference>
<dbReference type="EMBL" id="FO203427">
    <property type="protein sequence ID" value="CCH50264.1"/>
    <property type="molecule type" value="Genomic_DNA"/>
</dbReference>
<dbReference type="RefSeq" id="WP_015416306.1">
    <property type="nucleotide sequence ID" value="NC_020409.1"/>
</dbReference>
<keyword evidence="8 10" id="KW-0807">Transducer</keyword>
<evidence type="ECO:0000256" key="12">
    <source>
        <dbReference type="SAM" id="Phobius"/>
    </source>
</evidence>
<accession>M1WSL5</accession>
<feature type="region of interest" description="Disordered" evidence="11">
    <location>
        <begin position="833"/>
        <end position="854"/>
    </location>
</feature>
<dbReference type="GO" id="GO:0005524">
    <property type="term" value="F:ATP binding"/>
    <property type="evidence" value="ECO:0007669"/>
    <property type="project" value="UniProtKB-KW"/>
</dbReference>
<evidence type="ECO:0000256" key="8">
    <source>
        <dbReference type="ARBA" id="ARBA00023224"/>
    </source>
</evidence>
<evidence type="ECO:0000256" key="11">
    <source>
        <dbReference type="SAM" id="MobiDB-lite"/>
    </source>
</evidence>
<dbReference type="CDD" id="cd11386">
    <property type="entry name" value="MCP_signal"/>
    <property type="match status" value="1"/>
</dbReference>
<dbReference type="CDD" id="cd06225">
    <property type="entry name" value="HAMP"/>
    <property type="match status" value="1"/>
</dbReference>
<dbReference type="FunFam" id="1.10.287.950:FF:000001">
    <property type="entry name" value="Methyl-accepting chemotaxis sensory transducer"/>
    <property type="match status" value="1"/>
</dbReference>
<keyword evidence="7" id="KW-0902">Two-component regulatory system</keyword>
<dbReference type="InterPro" id="IPR013656">
    <property type="entry name" value="PAS_4"/>
</dbReference>
<feature type="transmembrane region" description="Helical" evidence="12">
    <location>
        <begin position="319"/>
        <end position="345"/>
    </location>
</feature>
<organism evidence="15 16">
    <name type="scientific">Pseudodesulfovibrio piezophilus (strain DSM 21447 / JCM 15486 / C1TLV30)</name>
    <name type="common">Desulfovibrio piezophilus</name>
    <dbReference type="NCBI Taxonomy" id="1322246"/>
    <lineage>
        <taxon>Bacteria</taxon>
        <taxon>Pseudomonadati</taxon>
        <taxon>Thermodesulfobacteriota</taxon>
        <taxon>Desulfovibrionia</taxon>
        <taxon>Desulfovibrionales</taxon>
        <taxon>Desulfovibrionaceae</taxon>
    </lineage>
</organism>
<dbReference type="SMART" id="SM00283">
    <property type="entry name" value="MA"/>
    <property type="match status" value="1"/>
</dbReference>
<dbReference type="Proteomes" id="UP000011724">
    <property type="component" value="Chromosome"/>
</dbReference>
<dbReference type="Gene3D" id="1.10.287.950">
    <property type="entry name" value="Methyl-accepting chemotaxis protein"/>
    <property type="match status" value="1"/>
</dbReference>
<keyword evidence="3" id="KW-0808">Transferase</keyword>
<dbReference type="HOGENOM" id="CLU_000445_107_19_7"/>
<keyword evidence="4" id="KW-0547">Nucleotide-binding</keyword>
<name>M1WSL5_PSEP2</name>
<keyword evidence="12" id="KW-0472">Membrane</keyword>
<keyword evidence="6" id="KW-0067">ATP-binding</keyword>
<dbReference type="SUPFAM" id="SSF58104">
    <property type="entry name" value="Methyl-accepting chemotaxis protein (MCP) signaling domain"/>
    <property type="match status" value="1"/>
</dbReference>
<evidence type="ECO:0000256" key="4">
    <source>
        <dbReference type="ARBA" id="ARBA00022741"/>
    </source>
</evidence>
<keyword evidence="5" id="KW-0418">Kinase</keyword>
<evidence type="ECO:0000256" key="7">
    <source>
        <dbReference type="ARBA" id="ARBA00023012"/>
    </source>
</evidence>